<dbReference type="RefSeq" id="WP_190925359.1">
    <property type="nucleotide sequence ID" value="NZ_JACXAC010000004.1"/>
</dbReference>
<feature type="region of interest" description="Disordered" evidence="1">
    <location>
        <begin position="25"/>
        <end position="103"/>
    </location>
</feature>
<gene>
    <name evidence="4" type="ORF">IC234_13205</name>
</gene>
<dbReference type="PROSITE" id="PS51257">
    <property type="entry name" value="PROKAR_LIPOPROTEIN"/>
    <property type="match status" value="1"/>
</dbReference>
<protein>
    <submittedName>
        <fullName evidence="4">DUF4142 domain-containing protein</fullName>
    </submittedName>
</protein>
<feature type="domain" description="DUF4142" evidence="3">
    <location>
        <begin position="101"/>
        <end position="234"/>
    </location>
</feature>
<feature type="signal peptide" evidence="2">
    <location>
        <begin position="1"/>
        <end position="17"/>
    </location>
</feature>
<dbReference type="Proteomes" id="UP000606003">
    <property type="component" value="Unassembled WGS sequence"/>
</dbReference>
<evidence type="ECO:0000313" key="5">
    <source>
        <dbReference type="Proteomes" id="UP000606003"/>
    </source>
</evidence>
<name>A0ABR8JUS1_9BACT</name>
<organism evidence="4 5">
    <name type="scientific">Hymenobacter armeniacus</name>
    <dbReference type="NCBI Taxonomy" id="2771358"/>
    <lineage>
        <taxon>Bacteria</taxon>
        <taxon>Pseudomonadati</taxon>
        <taxon>Bacteroidota</taxon>
        <taxon>Cytophagia</taxon>
        <taxon>Cytophagales</taxon>
        <taxon>Hymenobacteraceae</taxon>
        <taxon>Hymenobacter</taxon>
    </lineage>
</organism>
<feature type="compositionally biased region" description="Polar residues" evidence="1">
    <location>
        <begin position="69"/>
        <end position="87"/>
    </location>
</feature>
<feature type="chain" id="PRO_5045872973" evidence="2">
    <location>
        <begin position="18"/>
        <end position="241"/>
    </location>
</feature>
<dbReference type="Pfam" id="PF13628">
    <property type="entry name" value="DUF4142"/>
    <property type="match status" value="1"/>
</dbReference>
<evidence type="ECO:0000256" key="1">
    <source>
        <dbReference type="SAM" id="MobiDB-lite"/>
    </source>
</evidence>
<accession>A0ABR8JUS1</accession>
<dbReference type="PANTHER" id="PTHR38593">
    <property type="entry name" value="BLR2558 PROTEIN"/>
    <property type="match status" value="1"/>
</dbReference>
<evidence type="ECO:0000259" key="3">
    <source>
        <dbReference type="Pfam" id="PF13628"/>
    </source>
</evidence>
<keyword evidence="5" id="KW-1185">Reference proteome</keyword>
<dbReference type="EMBL" id="JACXAC010000004">
    <property type="protein sequence ID" value="MBD2723087.1"/>
    <property type="molecule type" value="Genomic_DNA"/>
</dbReference>
<comment type="caution">
    <text evidence="4">The sequence shown here is derived from an EMBL/GenBank/DDBJ whole genome shotgun (WGS) entry which is preliminary data.</text>
</comment>
<keyword evidence="2" id="KW-0732">Signal</keyword>
<dbReference type="PANTHER" id="PTHR38593:SF1">
    <property type="entry name" value="BLR2558 PROTEIN"/>
    <property type="match status" value="1"/>
</dbReference>
<evidence type="ECO:0000256" key="2">
    <source>
        <dbReference type="SAM" id="SignalP"/>
    </source>
</evidence>
<feature type="compositionally biased region" description="Polar residues" evidence="1">
    <location>
        <begin position="28"/>
        <end position="49"/>
    </location>
</feature>
<sequence length="241" mass="25212">MKRILFPLLATGLFALASCGDNKGASAENGNASDNTMTSSATGGDTVSATMPAGSEKPENQPGAAGSAKSDNGNGAMNGTESASSGQAMGDPNGPTGPHKDDKEFMMTAAHSDQNEIQQSKMALAKGVTGMAKDMANKMIADHTKSTADLKAIAAKKGVTLPTDMDAEHKAMKPAMEKLSGKEFEAKYISQMQADHQKTANTMRAHEKMTQDPDLKAFIGKTVPVVEQHLGMAMKSSDMKM</sequence>
<dbReference type="InterPro" id="IPR025419">
    <property type="entry name" value="DUF4142"/>
</dbReference>
<proteinExistence type="predicted"/>
<dbReference type="InterPro" id="IPR012347">
    <property type="entry name" value="Ferritin-like"/>
</dbReference>
<evidence type="ECO:0000313" key="4">
    <source>
        <dbReference type="EMBL" id="MBD2723087.1"/>
    </source>
</evidence>
<dbReference type="Gene3D" id="1.20.1260.10">
    <property type="match status" value="1"/>
</dbReference>
<reference evidence="4 5" key="1">
    <citation type="submission" date="2020-09" db="EMBL/GenBank/DDBJ databases">
        <authorList>
            <person name="Kim M.K."/>
        </authorList>
    </citation>
    <scope>NUCLEOTIDE SEQUENCE [LARGE SCALE GENOMIC DNA]</scope>
    <source>
        <strain evidence="4 5">BT189</strain>
    </source>
</reference>